<name>A0ABT3FN88_9BACT</name>
<protein>
    <submittedName>
        <fullName evidence="1">Uncharacterized protein</fullName>
    </submittedName>
</protein>
<evidence type="ECO:0000313" key="1">
    <source>
        <dbReference type="EMBL" id="MCW1884804.1"/>
    </source>
</evidence>
<keyword evidence="2" id="KW-1185">Reference proteome</keyword>
<dbReference type="Proteomes" id="UP001207930">
    <property type="component" value="Unassembled WGS sequence"/>
</dbReference>
<accession>A0ABT3FN88</accession>
<evidence type="ECO:0000313" key="2">
    <source>
        <dbReference type="Proteomes" id="UP001207930"/>
    </source>
</evidence>
<dbReference type="EMBL" id="JAPDDS010000004">
    <property type="protein sequence ID" value="MCW1884804.1"/>
    <property type="molecule type" value="Genomic_DNA"/>
</dbReference>
<dbReference type="RefSeq" id="WP_264500761.1">
    <property type="nucleotide sequence ID" value="NZ_JAPDDS010000004.1"/>
</dbReference>
<sequence length="91" mass="10101">MSRPGGAKLVFKGDGNYRDWQAFASRGLYAFDFHDVHRSSTDKRQGYDLIYRPEQPIMAGDLPENVRTALMVLPVVFGEGNLVSASLLGPE</sequence>
<proteinExistence type="predicted"/>
<gene>
    <name evidence="1" type="ORF">OKA04_08700</name>
</gene>
<comment type="caution">
    <text evidence="1">The sequence shown here is derived from an EMBL/GenBank/DDBJ whole genome shotgun (WGS) entry which is preliminary data.</text>
</comment>
<organism evidence="1 2">
    <name type="scientific">Luteolibacter flavescens</name>
    <dbReference type="NCBI Taxonomy" id="1859460"/>
    <lineage>
        <taxon>Bacteria</taxon>
        <taxon>Pseudomonadati</taxon>
        <taxon>Verrucomicrobiota</taxon>
        <taxon>Verrucomicrobiia</taxon>
        <taxon>Verrucomicrobiales</taxon>
        <taxon>Verrucomicrobiaceae</taxon>
        <taxon>Luteolibacter</taxon>
    </lineage>
</organism>
<reference evidence="1 2" key="1">
    <citation type="submission" date="2022-10" db="EMBL/GenBank/DDBJ databases">
        <title>Luteolibacter flavescens strain MCCC 1K03193, whole genome shotgun sequencing project.</title>
        <authorList>
            <person name="Zhao G."/>
            <person name="Shen L."/>
        </authorList>
    </citation>
    <scope>NUCLEOTIDE SEQUENCE [LARGE SCALE GENOMIC DNA]</scope>
    <source>
        <strain evidence="1 2">MCCC 1K03193</strain>
    </source>
</reference>